<gene>
    <name evidence="2" type="ORF">CBM2586_B130284</name>
</gene>
<dbReference type="AlphaFoldDB" id="A0A975XHQ5"/>
<evidence type="ECO:0000313" key="3">
    <source>
        <dbReference type="Proteomes" id="UP000257016"/>
    </source>
</evidence>
<accession>A0A975XHQ5</accession>
<dbReference type="EMBL" id="OFSN01000019">
    <property type="protein sequence ID" value="SOY71513.1"/>
    <property type="molecule type" value="Genomic_DNA"/>
</dbReference>
<comment type="caution">
    <text evidence="2">The sequence shown here is derived from an EMBL/GenBank/DDBJ whole genome shotgun (WGS) entry which is preliminary data.</text>
</comment>
<feature type="compositionally biased region" description="Basic residues" evidence="1">
    <location>
        <begin position="346"/>
        <end position="367"/>
    </location>
</feature>
<reference evidence="2 3" key="1">
    <citation type="submission" date="2018-01" db="EMBL/GenBank/DDBJ databases">
        <authorList>
            <person name="Clerissi C."/>
        </authorList>
    </citation>
    <scope>NUCLEOTIDE SEQUENCE [LARGE SCALE GENOMIC DNA]</scope>
    <source>
        <strain evidence="2">Cupriavidus taiwanensis LMG 19430</strain>
    </source>
</reference>
<protein>
    <submittedName>
        <fullName evidence="2">Uncharacterized protein</fullName>
    </submittedName>
</protein>
<sequence length="367" mass="40390">MAPAVDGRDRAHHRHRHHQDQDLGGEEGRPLRRQRPEGVDQPRAAQRLHDPAGAHHAAGRREEKERGHVDLHGRLARGAEERPDRAPHPQHGQPRDQRTVLRGPGDSRGEPDRRRGQGFQVHPRWPQCRAHADRRRVHRRRLLVHGPGHEVREGTSSVRPPHRPEPGRAVPHRRVVHRTRGGQPDALESLRAVRQARVHGRAGQHGQVPGRQGQLGGRQRLPAVPRRLRLCLRIRCRAQVPRDAPVPGGADLDQPDLFLRRRARAGAAALVLSGTEVWAGTGRRGDPALIVPAMLGPGRRLRHPAPRPYSIAGSSGRIPPYVAHDCLAPDADPAAAGVGRSAAAARARRRLSAGPHGRARRAHSASP</sequence>
<proteinExistence type="predicted"/>
<organism evidence="2 3">
    <name type="scientific">Cupriavidus taiwanensis</name>
    <dbReference type="NCBI Taxonomy" id="164546"/>
    <lineage>
        <taxon>Bacteria</taxon>
        <taxon>Pseudomonadati</taxon>
        <taxon>Pseudomonadota</taxon>
        <taxon>Betaproteobacteria</taxon>
        <taxon>Burkholderiales</taxon>
        <taxon>Burkholderiaceae</taxon>
        <taxon>Cupriavidus</taxon>
    </lineage>
</organism>
<feature type="compositionally biased region" description="Basic and acidic residues" evidence="1">
    <location>
        <begin position="47"/>
        <end position="115"/>
    </location>
</feature>
<evidence type="ECO:0000256" key="1">
    <source>
        <dbReference type="SAM" id="MobiDB-lite"/>
    </source>
</evidence>
<feature type="compositionally biased region" description="Low complexity" evidence="1">
    <location>
        <begin position="333"/>
        <end position="345"/>
    </location>
</feature>
<name>A0A975XHQ5_9BURK</name>
<dbReference type="Proteomes" id="UP000257016">
    <property type="component" value="Unassembled WGS sequence"/>
</dbReference>
<feature type="region of interest" description="Disordered" evidence="1">
    <location>
        <begin position="333"/>
        <end position="367"/>
    </location>
</feature>
<feature type="region of interest" description="Disordered" evidence="1">
    <location>
        <begin position="199"/>
        <end position="218"/>
    </location>
</feature>
<feature type="region of interest" description="Disordered" evidence="1">
    <location>
        <begin position="1"/>
        <end position="169"/>
    </location>
</feature>
<evidence type="ECO:0000313" key="2">
    <source>
        <dbReference type="EMBL" id="SOY71513.1"/>
    </source>
</evidence>
<feature type="compositionally biased region" description="Basic residues" evidence="1">
    <location>
        <begin position="132"/>
        <end position="143"/>
    </location>
</feature>
<feature type="compositionally biased region" description="Basic and acidic residues" evidence="1">
    <location>
        <begin position="26"/>
        <end position="40"/>
    </location>
</feature>